<dbReference type="RefSeq" id="WP_189092131.1">
    <property type="nucleotide sequence ID" value="NZ_BMQL01000029.1"/>
</dbReference>
<protein>
    <recommendedName>
        <fullName evidence="1">Roadblock/LAMTOR2 domain-containing protein</fullName>
    </recommendedName>
</protein>
<comment type="caution">
    <text evidence="2">The sequence shown here is derived from an EMBL/GenBank/DDBJ whole genome shotgun (WGS) entry which is preliminary data.</text>
</comment>
<dbReference type="AlphaFoldDB" id="A0A918CI42"/>
<name>A0A918CI42_9DEIO</name>
<evidence type="ECO:0000313" key="2">
    <source>
        <dbReference type="EMBL" id="GGR22786.1"/>
    </source>
</evidence>
<proteinExistence type="predicted"/>
<feature type="domain" description="Roadblock/LAMTOR2" evidence="1">
    <location>
        <begin position="139"/>
        <end position="218"/>
    </location>
</feature>
<accession>A0A918CI42</accession>
<dbReference type="Gene3D" id="3.30.450.30">
    <property type="entry name" value="Dynein light chain 2a, cytoplasmic"/>
    <property type="match status" value="1"/>
</dbReference>
<evidence type="ECO:0000259" key="1">
    <source>
        <dbReference type="SMART" id="SM00960"/>
    </source>
</evidence>
<dbReference type="Proteomes" id="UP000603865">
    <property type="component" value="Unassembled WGS sequence"/>
</dbReference>
<evidence type="ECO:0000313" key="3">
    <source>
        <dbReference type="Proteomes" id="UP000603865"/>
    </source>
</evidence>
<reference evidence="2" key="1">
    <citation type="journal article" date="2014" name="Int. J. Syst. Evol. Microbiol.">
        <title>Complete genome sequence of Corynebacterium casei LMG S-19264T (=DSM 44701T), isolated from a smear-ripened cheese.</title>
        <authorList>
            <consortium name="US DOE Joint Genome Institute (JGI-PGF)"/>
            <person name="Walter F."/>
            <person name="Albersmeier A."/>
            <person name="Kalinowski J."/>
            <person name="Ruckert C."/>
        </authorList>
    </citation>
    <scope>NUCLEOTIDE SEQUENCE</scope>
    <source>
        <strain evidence="2">JCM 31311</strain>
    </source>
</reference>
<gene>
    <name evidence="2" type="ORF">GCM10008957_38540</name>
</gene>
<reference evidence="2" key="2">
    <citation type="submission" date="2020-09" db="EMBL/GenBank/DDBJ databases">
        <authorList>
            <person name="Sun Q."/>
            <person name="Ohkuma M."/>
        </authorList>
    </citation>
    <scope>NUCLEOTIDE SEQUENCE</scope>
    <source>
        <strain evidence="2">JCM 31311</strain>
    </source>
</reference>
<dbReference type="SUPFAM" id="SSF103196">
    <property type="entry name" value="Roadblock/LC7 domain"/>
    <property type="match status" value="1"/>
</dbReference>
<dbReference type="EMBL" id="BMQL01000029">
    <property type="protein sequence ID" value="GGR22786.1"/>
    <property type="molecule type" value="Genomic_DNA"/>
</dbReference>
<sequence length="238" mass="25445">MPTPVYTLVVDALSGSVSERAADTMLRDALRDAQLAAETVTPQEMQAVLSGPLLRRLSAVLPPQQAGRTLRSISRRVVEKNPRAPTLFLDPEGPLHWDSLDETGAEGDLGAEDFEYDDPDYSAFQGEGRSYDLSGAAGQDALLSDLARQPGVQGVVLCSQDGQVLRSRSQREGGAVGSIVAATILLFRNRKLSILSADLGSVKVCMRPLGVYCVAVLGGEQINIGRVITELQQLRVSA</sequence>
<keyword evidence="3" id="KW-1185">Reference proteome</keyword>
<dbReference type="InterPro" id="IPR004942">
    <property type="entry name" value="Roadblock/LAMTOR2_dom"/>
</dbReference>
<organism evidence="2 3">
    <name type="scientific">Deinococcus ruber</name>
    <dbReference type="NCBI Taxonomy" id="1848197"/>
    <lineage>
        <taxon>Bacteria</taxon>
        <taxon>Thermotogati</taxon>
        <taxon>Deinococcota</taxon>
        <taxon>Deinococci</taxon>
        <taxon>Deinococcales</taxon>
        <taxon>Deinococcaceae</taxon>
        <taxon>Deinococcus</taxon>
    </lineage>
</organism>
<dbReference type="SMART" id="SM00960">
    <property type="entry name" value="Robl_LC7"/>
    <property type="match status" value="1"/>
</dbReference>